<dbReference type="InterPro" id="IPR050373">
    <property type="entry name" value="Fibrinogen_C-term_domain"/>
</dbReference>
<evidence type="ECO:0000256" key="1">
    <source>
        <dbReference type="ARBA" id="ARBA00023157"/>
    </source>
</evidence>
<dbReference type="SMART" id="SM00186">
    <property type="entry name" value="FBG"/>
    <property type="match status" value="1"/>
</dbReference>
<dbReference type="CDD" id="cd00087">
    <property type="entry name" value="FReD"/>
    <property type="match status" value="1"/>
</dbReference>
<dbReference type="PANTHER" id="PTHR19143:SF444">
    <property type="entry name" value="PROTEIN SCABROUS"/>
    <property type="match status" value="1"/>
</dbReference>
<dbReference type="SUPFAM" id="SSF56496">
    <property type="entry name" value="Fibrinogen C-terminal domain-like"/>
    <property type="match status" value="1"/>
</dbReference>
<dbReference type="AlphaFoldDB" id="A0AAE1AH05"/>
<keyword evidence="1" id="KW-1015">Disulfide bond</keyword>
<name>A0AAE1AH05_9GAST</name>
<dbReference type="PROSITE" id="PS51406">
    <property type="entry name" value="FIBRINOGEN_C_2"/>
    <property type="match status" value="1"/>
</dbReference>
<evidence type="ECO:0000313" key="4">
    <source>
        <dbReference type="EMBL" id="KAK3787345.1"/>
    </source>
</evidence>
<feature type="chain" id="PRO_5042070068" description="Fibrinogen C-terminal domain-containing protein" evidence="2">
    <location>
        <begin position="20"/>
        <end position="596"/>
    </location>
</feature>
<keyword evidence="2" id="KW-0732">Signal</keyword>
<protein>
    <recommendedName>
        <fullName evidence="3">Fibrinogen C-terminal domain-containing protein</fullName>
    </recommendedName>
</protein>
<organism evidence="4 5">
    <name type="scientific">Elysia crispata</name>
    <name type="common">lettuce slug</name>
    <dbReference type="NCBI Taxonomy" id="231223"/>
    <lineage>
        <taxon>Eukaryota</taxon>
        <taxon>Metazoa</taxon>
        <taxon>Spiralia</taxon>
        <taxon>Lophotrochozoa</taxon>
        <taxon>Mollusca</taxon>
        <taxon>Gastropoda</taxon>
        <taxon>Heterobranchia</taxon>
        <taxon>Euthyneura</taxon>
        <taxon>Panpulmonata</taxon>
        <taxon>Sacoglossa</taxon>
        <taxon>Placobranchoidea</taxon>
        <taxon>Plakobranchidae</taxon>
        <taxon>Elysia</taxon>
    </lineage>
</organism>
<dbReference type="EMBL" id="JAWDGP010001866">
    <property type="protein sequence ID" value="KAK3787345.1"/>
    <property type="molecule type" value="Genomic_DNA"/>
</dbReference>
<gene>
    <name evidence="4" type="ORF">RRG08_065346</name>
</gene>
<dbReference type="PANTHER" id="PTHR19143">
    <property type="entry name" value="FIBRINOGEN/TENASCIN/ANGIOPOEITIN"/>
    <property type="match status" value="1"/>
</dbReference>
<dbReference type="PROSITE" id="PS00514">
    <property type="entry name" value="FIBRINOGEN_C_1"/>
    <property type="match status" value="1"/>
</dbReference>
<dbReference type="Proteomes" id="UP001283361">
    <property type="component" value="Unassembled WGS sequence"/>
</dbReference>
<proteinExistence type="predicted"/>
<dbReference type="InterPro" id="IPR002181">
    <property type="entry name" value="Fibrinogen_a/b/g_C_dom"/>
</dbReference>
<dbReference type="InterPro" id="IPR014716">
    <property type="entry name" value="Fibrinogen_a/b/g_C_1"/>
</dbReference>
<dbReference type="Pfam" id="PF00147">
    <property type="entry name" value="Fibrinogen_C"/>
    <property type="match status" value="1"/>
</dbReference>
<dbReference type="InterPro" id="IPR020837">
    <property type="entry name" value="Fibrinogen_CS"/>
</dbReference>
<feature type="domain" description="Fibrinogen C-terminal" evidence="3">
    <location>
        <begin position="385"/>
        <end position="596"/>
    </location>
</feature>
<keyword evidence="5" id="KW-1185">Reference proteome</keyword>
<sequence length="596" mass="66267">MRNALPVLCCLLIATIVRGLELTFELGTPPSSSPHAACGVLKCEESLAANQRGSGGQKRTIFSLRIFKHTQHTPALRQEGNNGDSFSPLASLTLSQRNVSSVSDGVKVDGFLEPEQASFRVKIFKSIDCSATYSCEVRTSDGQGDELVQVNRLYQRSGHEEGQTGASLMTSGLLFQQLALLQQQMTLLGSSLDGKLGRLETRFDNSQSRLEDKIVSVKGDIETVKDDVKNKIESRVVDKLCQLEKKLSCVDVTANVAPRTWHEIEGILGMLKTEIKADLKECLAYNARSISNSTDTIVIAVQDQMTEMNTWEEQKRLRFENITETVDKILSSNTVLSHLVDYKLSSLYNDLNNGFQKLQGSINNSSTVTHSAVRDLADMINMSQSISTQSTQACEKGMDQVEGNRVVIQLSGKSGLGVPYLCDSATDGGGWIIIQRRSSGTLNFYRKWQEYKDGFGNLTSDFWLGNKYIHDLTSRGKYELRVDLKYKDKTAFAHYSSFFIEDESKKYRLGLSGYDGTAGDDLKYHNGKSFSTYDSDNDSSISRNCAQVYSGAWWYNNCYNSNLNGKWNSAGNRAARWKQFSGSASVSYSEMKIRAL</sequence>
<feature type="signal peptide" evidence="2">
    <location>
        <begin position="1"/>
        <end position="19"/>
    </location>
</feature>
<reference evidence="4" key="1">
    <citation type="journal article" date="2023" name="G3 (Bethesda)">
        <title>A reference genome for the long-term kleptoplast-retaining sea slug Elysia crispata morphotype clarki.</title>
        <authorList>
            <person name="Eastman K.E."/>
            <person name="Pendleton A.L."/>
            <person name="Shaikh M.A."/>
            <person name="Suttiyut T."/>
            <person name="Ogas R."/>
            <person name="Tomko P."/>
            <person name="Gavelis G."/>
            <person name="Widhalm J.R."/>
            <person name="Wisecaver J.H."/>
        </authorList>
    </citation>
    <scope>NUCLEOTIDE SEQUENCE</scope>
    <source>
        <strain evidence="4">ECLA1</strain>
    </source>
</reference>
<accession>A0AAE1AH05</accession>
<comment type="caution">
    <text evidence="4">The sequence shown here is derived from an EMBL/GenBank/DDBJ whole genome shotgun (WGS) entry which is preliminary data.</text>
</comment>
<dbReference type="InterPro" id="IPR036056">
    <property type="entry name" value="Fibrinogen-like_C"/>
</dbReference>
<evidence type="ECO:0000313" key="5">
    <source>
        <dbReference type="Proteomes" id="UP001283361"/>
    </source>
</evidence>
<dbReference type="Gene3D" id="3.90.215.10">
    <property type="entry name" value="Gamma Fibrinogen, chain A, domain 1"/>
    <property type="match status" value="1"/>
</dbReference>
<dbReference type="GO" id="GO:0005615">
    <property type="term" value="C:extracellular space"/>
    <property type="evidence" value="ECO:0007669"/>
    <property type="project" value="TreeGrafter"/>
</dbReference>
<evidence type="ECO:0000256" key="2">
    <source>
        <dbReference type="SAM" id="SignalP"/>
    </source>
</evidence>
<evidence type="ECO:0000259" key="3">
    <source>
        <dbReference type="PROSITE" id="PS51406"/>
    </source>
</evidence>